<dbReference type="InterPro" id="IPR006575">
    <property type="entry name" value="RWD_dom"/>
</dbReference>
<dbReference type="InterPro" id="IPR020568">
    <property type="entry name" value="Ribosomal_Su5_D2-typ_SF"/>
</dbReference>
<dbReference type="GO" id="GO:0005737">
    <property type="term" value="C:cytoplasm"/>
    <property type="evidence" value="ECO:0007669"/>
    <property type="project" value="UniProtKB-SubCell"/>
</dbReference>
<evidence type="ECO:0000256" key="7">
    <source>
        <dbReference type="SAM" id="MobiDB-lite"/>
    </source>
</evidence>
<dbReference type="Gene3D" id="3.10.110.10">
    <property type="entry name" value="Ubiquitin Conjugating Enzyme"/>
    <property type="match status" value="1"/>
</dbReference>
<dbReference type="GO" id="GO:0006446">
    <property type="term" value="P:regulation of translational initiation"/>
    <property type="evidence" value="ECO:0007669"/>
    <property type="project" value="TreeGrafter"/>
</dbReference>
<evidence type="ECO:0000256" key="5">
    <source>
        <dbReference type="ARBA" id="ARBA00022845"/>
    </source>
</evidence>
<comment type="similarity">
    <text evidence="2">Belongs to the IMPACT family.</text>
</comment>
<dbReference type="AlphaFoldDB" id="A0A4Y7T749"/>
<evidence type="ECO:0000256" key="4">
    <source>
        <dbReference type="ARBA" id="ARBA00022491"/>
    </source>
</evidence>
<reference evidence="9 10" key="1">
    <citation type="journal article" date="2019" name="Nat. Ecol. Evol.">
        <title>Megaphylogeny resolves global patterns of mushroom evolution.</title>
        <authorList>
            <person name="Varga T."/>
            <person name="Krizsan K."/>
            <person name="Foldi C."/>
            <person name="Dima B."/>
            <person name="Sanchez-Garcia M."/>
            <person name="Sanchez-Ramirez S."/>
            <person name="Szollosi G.J."/>
            <person name="Szarkandi J.G."/>
            <person name="Papp V."/>
            <person name="Albert L."/>
            <person name="Andreopoulos W."/>
            <person name="Angelini C."/>
            <person name="Antonin V."/>
            <person name="Barry K.W."/>
            <person name="Bougher N.L."/>
            <person name="Buchanan P."/>
            <person name="Buyck B."/>
            <person name="Bense V."/>
            <person name="Catcheside P."/>
            <person name="Chovatia M."/>
            <person name="Cooper J."/>
            <person name="Damon W."/>
            <person name="Desjardin D."/>
            <person name="Finy P."/>
            <person name="Geml J."/>
            <person name="Haridas S."/>
            <person name="Hughes K."/>
            <person name="Justo A."/>
            <person name="Karasinski D."/>
            <person name="Kautmanova I."/>
            <person name="Kiss B."/>
            <person name="Kocsube S."/>
            <person name="Kotiranta H."/>
            <person name="LaButti K.M."/>
            <person name="Lechner B.E."/>
            <person name="Liimatainen K."/>
            <person name="Lipzen A."/>
            <person name="Lukacs Z."/>
            <person name="Mihaltcheva S."/>
            <person name="Morgado L.N."/>
            <person name="Niskanen T."/>
            <person name="Noordeloos M.E."/>
            <person name="Ohm R.A."/>
            <person name="Ortiz-Santana B."/>
            <person name="Ovrebo C."/>
            <person name="Racz N."/>
            <person name="Riley R."/>
            <person name="Savchenko A."/>
            <person name="Shiryaev A."/>
            <person name="Soop K."/>
            <person name="Spirin V."/>
            <person name="Szebenyi C."/>
            <person name="Tomsovsky M."/>
            <person name="Tulloss R.E."/>
            <person name="Uehling J."/>
            <person name="Grigoriev I.V."/>
            <person name="Vagvolgyi C."/>
            <person name="Papp T."/>
            <person name="Martin F.M."/>
            <person name="Miettinen O."/>
            <person name="Hibbett D.S."/>
            <person name="Nagy L.G."/>
        </authorList>
    </citation>
    <scope>NUCLEOTIDE SEQUENCE [LARGE SCALE GENOMIC DNA]</scope>
    <source>
        <strain evidence="9 10">FP101781</strain>
    </source>
</reference>
<dbReference type="OrthoDB" id="69641at2759"/>
<dbReference type="SUPFAM" id="SSF54211">
    <property type="entry name" value="Ribosomal protein S5 domain 2-like"/>
    <property type="match status" value="1"/>
</dbReference>
<keyword evidence="4" id="KW-0678">Repressor</keyword>
<accession>A0A4Y7T749</accession>
<evidence type="ECO:0000256" key="2">
    <source>
        <dbReference type="ARBA" id="ARBA00007665"/>
    </source>
</evidence>
<dbReference type="Pfam" id="PF05773">
    <property type="entry name" value="RWD"/>
    <property type="match status" value="1"/>
</dbReference>
<feature type="domain" description="RWD" evidence="8">
    <location>
        <begin position="36"/>
        <end position="157"/>
    </location>
</feature>
<dbReference type="Gene3D" id="3.30.230.30">
    <property type="entry name" value="Impact, N-terminal domain"/>
    <property type="match status" value="1"/>
</dbReference>
<gene>
    <name evidence="9" type="ORF">FA13DRAFT_1689105</name>
</gene>
<dbReference type="PANTHER" id="PTHR16301">
    <property type="entry name" value="IMPACT-RELATED"/>
    <property type="match status" value="1"/>
</dbReference>
<dbReference type="Pfam" id="PF01205">
    <property type="entry name" value="Impact_N"/>
    <property type="match status" value="1"/>
</dbReference>
<sequence length="353" mass="38528">MTRSRSPTNDDTKNAEEFQDFLSKLQEDPEKEPVSSEIEVLQSIYGDEALRLFKPTEGNGFGKLDHVTTRYQVTLSFPPPHEDVSVKILVSLPSTYPSSAPPQLQLLSRYIGAFGVDPALFGTIIRTYISVSGVQFVEDQPCVFDGLQNVLETCAAWYEERLNLEKAGQLVREEQKEVASSSSALVRAGDGGGHFDGEEGPASVEMPPGIELHVGEAIQDRKSTFVGRACQISHPSQVSQVLSHLMSDKKIARAAHPIINAWRCQVGTLLHQDNDDDGETAAGGRLAHLLHILEVNNVLVIVTRYFGGIHLGPDRFKHINQAARNALEVGGFLDALPGSNTAKKTVGRSKKHG</sequence>
<evidence type="ECO:0000259" key="8">
    <source>
        <dbReference type="PROSITE" id="PS50908"/>
    </source>
</evidence>
<dbReference type="STRING" id="71717.A0A4Y7T749"/>
<organism evidence="9 10">
    <name type="scientific">Coprinellus micaceus</name>
    <name type="common">Glistening ink-cap mushroom</name>
    <name type="synonym">Coprinus micaceus</name>
    <dbReference type="NCBI Taxonomy" id="71717"/>
    <lineage>
        <taxon>Eukaryota</taxon>
        <taxon>Fungi</taxon>
        <taxon>Dikarya</taxon>
        <taxon>Basidiomycota</taxon>
        <taxon>Agaricomycotina</taxon>
        <taxon>Agaricomycetes</taxon>
        <taxon>Agaricomycetidae</taxon>
        <taxon>Agaricales</taxon>
        <taxon>Agaricineae</taxon>
        <taxon>Psathyrellaceae</taxon>
        <taxon>Coprinellus</taxon>
    </lineage>
</organism>
<comment type="caution">
    <text evidence="9">The sequence shown here is derived from an EMBL/GenBank/DDBJ whole genome shotgun (WGS) entry which is preliminary data.</text>
</comment>
<name>A0A4Y7T749_COPMI</name>
<comment type="subcellular location">
    <subcellularLocation>
        <location evidence="1">Cytoplasm</location>
    </subcellularLocation>
</comment>
<dbReference type="InterPro" id="IPR001498">
    <property type="entry name" value="Impact_N"/>
</dbReference>
<dbReference type="InterPro" id="IPR023582">
    <property type="entry name" value="Impact"/>
</dbReference>
<dbReference type="InterPro" id="IPR036956">
    <property type="entry name" value="Impact_N_sf"/>
</dbReference>
<protein>
    <submittedName>
        <fullName evidence="9">Imprinted and ancient</fullName>
    </submittedName>
</protein>
<dbReference type="EMBL" id="QPFP01000024">
    <property type="protein sequence ID" value="TEB30016.1"/>
    <property type="molecule type" value="Genomic_DNA"/>
</dbReference>
<dbReference type="PANTHER" id="PTHR16301:SF24">
    <property type="entry name" value="RWD DOMAIN-CONTAINING PROTEIN"/>
    <property type="match status" value="1"/>
</dbReference>
<keyword evidence="5" id="KW-0810">Translation regulation</keyword>
<evidence type="ECO:0000256" key="1">
    <source>
        <dbReference type="ARBA" id="ARBA00004496"/>
    </source>
</evidence>
<keyword evidence="3" id="KW-0963">Cytoplasm</keyword>
<dbReference type="SUPFAM" id="SSF54495">
    <property type="entry name" value="UBC-like"/>
    <property type="match status" value="1"/>
</dbReference>
<dbReference type="InterPro" id="IPR016135">
    <property type="entry name" value="UBQ-conjugating_enzyme/RWD"/>
</dbReference>
<dbReference type="PROSITE" id="PS50908">
    <property type="entry name" value="RWD"/>
    <property type="match status" value="1"/>
</dbReference>
<dbReference type="GO" id="GO:0140469">
    <property type="term" value="P:GCN2-mediated signaling"/>
    <property type="evidence" value="ECO:0007669"/>
    <property type="project" value="TreeGrafter"/>
</dbReference>
<keyword evidence="6" id="KW-0346">Stress response</keyword>
<feature type="region of interest" description="Disordered" evidence="7">
    <location>
        <begin position="1"/>
        <end position="33"/>
    </location>
</feature>
<evidence type="ECO:0000256" key="3">
    <source>
        <dbReference type="ARBA" id="ARBA00022490"/>
    </source>
</evidence>
<keyword evidence="10" id="KW-1185">Reference proteome</keyword>
<evidence type="ECO:0000256" key="6">
    <source>
        <dbReference type="ARBA" id="ARBA00023016"/>
    </source>
</evidence>
<evidence type="ECO:0000313" key="10">
    <source>
        <dbReference type="Proteomes" id="UP000298030"/>
    </source>
</evidence>
<evidence type="ECO:0000313" key="9">
    <source>
        <dbReference type="EMBL" id="TEB30016.1"/>
    </source>
</evidence>
<proteinExistence type="inferred from homology"/>
<dbReference type="Proteomes" id="UP000298030">
    <property type="component" value="Unassembled WGS sequence"/>
</dbReference>